<evidence type="ECO:0000313" key="1">
    <source>
        <dbReference type="EMBL" id="QDU54917.1"/>
    </source>
</evidence>
<accession>A0A518AJK2</accession>
<keyword evidence="2" id="KW-1185">Reference proteome</keyword>
<proteinExistence type="predicted"/>
<protein>
    <submittedName>
        <fullName evidence="1">Uncharacterized protein</fullName>
    </submittedName>
</protein>
<dbReference type="Proteomes" id="UP000315750">
    <property type="component" value="Chromosome"/>
</dbReference>
<dbReference type="AlphaFoldDB" id="A0A518AJK2"/>
<reference evidence="1 2" key="1">
    <citation type="submission" date="2019-02" db="EMBL/GenBank/DDBJ databases">
        <title>Deep-cultivation of Planctomycetes and their phenomic and genomic characterization uncovers novel biology.</title>
        <authorList>
            <person name="Wiegand S."/>
            <person name="Jogler M."/>
            <person name="Boedeker C."/>
            <person name="Pinto D."/>
            <person name="Vollmers J."/>
            <person name="Rivas-Marin E."/>
            <person name="Kohn T."/>
            <person name="Peeters S.H."/>
            <person name="Heuer A."/>
            <person name="Rast P."/>
            <person name="Oberbeckmann S."/>
            <person name="Bunk B."/>
            <person name="Jeske O."/>
            <person name="Meyerdierks A."/>
            <person name="Storesund J.E."/>
            <person name="Kallscheuer N."/>
            <person name="Luecker S."/>
            <person name="Lage O.M."/>
            <person name="Pohl T."/>
            <person name="Merkel B.J."/>
            <person name="Hornburger P."/>
            <person name="Mueller R.-W."/>
            <person name="Bruemmer F."/>
            <person name="Labrenz M."/>
            <person name="Spormann A.M."/>
            <person name="Op den Camp H."/>
            <person name="Overmann J."/>
            <person name="Amann R."/>
            <person name="Jetten M.S.M."/>
            <person name="Mascher T."/>
            <person name="Medema M.H."/>
            <person name="Devos D.P."/>
            <person name="Kaster A.-K."/>
            <person name="Ovreas L."/>
            <person name="Rohde M."/>
            <person name="Galperin M.Y."/>
            <person name="Jogler C."/>
        </authorList>
    </citation>
    <scope>NUCLEOTIDE SEQUENCE [LARGE SCALE GENOMIC DNA]</scope>
    <source>
        <strain evidence="1 2">Pan181</strain>
    </source>
</reference>
<dbReference type="RefSeq" id="WP_145245844.1">
    <property type="nucleotide sequence ID" value="NZ_CP036278.1"/>
</dbReference>
<dbReference type="EMBL" id="CP036278">
    <property type="protein sequence ID" value="QDU54917.1"/>
    <property type="molecule type" value="Genomic_DNA"/>
</dbReference>
<name>A0A518AJK2_9BACT</name>
<sequence length="133" mass="14109">MVRTSRSQILKWSLLVLGPLVCLGLASAQYYGGAYPYAKPTVPKAPTSLPRSAQTFNGFSGNPYARSTVPPTGMPIGTTHNYFGSGVGNPVASRPQPKPFSSVKVPGPLVTSRQAAQIEVAKGLWDGYGMYGY</sequence>
<gene>
    <name evidence="1" type="ORF">Pan181_11020</name>
</gene>
<organism evidence="1 2">
    <name type="scientific">Aeoliella mucimassa</name>
    <dbReference type="NCBI Taxonomy" id="2527972"/>
    <lineage>
        <taxon>Bacteria</taxon>
        <taxon>Pseudomonadati</taxon>
        <taxon>Planctomycetota</taxon>
        <taxon>Planctomycetia</taxon>
        <taxon>Pirellulales</taxon>
        <taxon>Lacipirellulaceae</taxon>
        <taxon>Aeoliella</taxon>
    </lineage>
</organism>
<evidence type="ECO:0000313" key="2">
    <source>
        <dbReference type="Proteomes" id="UP000315750"/>
    </source>
</evidence>
<dbReference type="KEGG" id="amuc:Pan181_11020"/>